<dbReference type="AlphaFoldDB" id="X0WQS5"/>
<gene>
    <name evidence="1" type="ORF">S01H1_59672</name>
</gene>
<protein>
    <submittedName>
        <fullName evidence="1">Uncharacterized protein</fullName>
    </submittedName>
</protein>
<feature type="non-terminal residue" evidence="1">
    <location>
        <position position="37"/>
    </location>
</feature>
<proteinExistence type="predicted"/>
<name>X0WQS5_9ZZZZ</name>
<evidence type="ECO:0000313" key="1">
    <source>
        <dbReference type="EMBL" id="GAG15031.1"/>
    </source>
</evidence>
<dbReference type="EMBL" id="BARS01039041">
    <property type="protein sequence ID" value="GAG15031.1"/>
    <property type="molecule type" value="Genomic_DNA"/>
</dbReference>
<organism evidence="1">
    <name type="scientific">marine sediment metagenome</name>
    <dbReference type="NCBI Taxonomy" id="412755"/>
    <lineage>
        <taxon>unclassified sequences</taxon>
        <taxon>metagenomes</taxon>
        <taxon>ecological metagenomes</taxon>
    </lineage>
</organism>
<reference evidence="1" key="1">
    <citation type="journal article" date="2014" name="Front. Microbiol.">
        <title>High frequency of phylogenetically diverse reductive dehalogenase-homologous genes in deep subseafloor sedimentary metagenomes.</title>
        <authorList>
            <person name="Kawai M."/>
            <person name="Futagami T."/>
            <person name="Toyoda A."/>
            <person name="Takaki Y."/>
            <person name="Nishi S."/>
            <person name="Hori S."/>
            <person name="Arai W."/>
            <person name="Tsubouchi T."/>
            <person name="Morono Y."/>
            <person name="Uchiyama I."/>
            <person name="Ito T."/>
            <person name="Fujiyama A."/>
            <person name="Inagaki F."/>
            <person name="Takami H."/>
        </authorList>
    </citation>
    <scope>NUCLEOTIDE SEQUENCE</scope>
    <source>
        <strain evidence="1">Expedition CK06-06</strain>
    </source>
</reference>
<sequence>MTEPGAPSRHQRLTDLFQEACGLEGEARSAFLDEACA</sequence>
<accession>X0WQS5</accession>
<comment type="caution">
    <text evidence="1">The sequence shown here is derived from an EMBL/GenBank/DDBJ whole genome shotgun (WGS) entry which is preliminary data.</text>
</comment>